<dbReference type="Pfam" id="PF04198">
    <property type="entry name" value="Sugar-bind"/>
    <property type="match status" value="1"/>
</dbReference>
<evidence type="ECO:0000259" key="6">
    <source>
        <dbReference type="Pfam" id="PF13545"/>
    </source>
</evidence>
<keyword evidence="2" id="KW-0805">Transcription regulation</keyword>
<dbReference type="EMBL" id="LGTO01000005">
    <property type="protein sequence ID" value="KNE21134.1"/>
    <property type="molecule type" value="Genomic_DNA"/>
</dbReference>
<protein>
    <recommendedName>
        <fullName evidence="9">RNA polymerase sigma70</fullName>
    </recommendedName>
</protein>
<feature type="domain" description="HTH crp-type" evidence="6">
    <location>
        <begin position="19"/>
        <end position="50"/>
    </location>
</feature>
<proteinExistence type="inferred from homology"/>
<dbReference type="GeneID" id="66868782"/>
<evidence type="ECO:0000256" key="2">
    <source>
        <dbReference type="ARBA" id="ARBA00023015"/>
    </source>
</evidence>
<accession>A0A0L0QRB3</accession>
<dbReference type="Pfam" id="PF13545">
    <property type="entry name" value="HTH_Crp_2"/>
    <property type="match status" value="1"/>
</dbReference>
<gene>
    <name evidence="7" type="ORF">AFK71_05425</name>
</gene>
<dbReference type="PATRIC" id="fig|1473.5.peg.4068"/>
<keyword evidence="3" id="KW-0238">DNA-binding</keyword>
<dbReference type="Proteomes" id="UP000036780">
    <property type="component" value="Unassembled WGS sequence"/>
</dbReference>
<keyword evidence="4" id="KW-0804">Transcription</keyword>
<evidence type="ECO:0000313" key="8">
    <source>
        <dbReference type="Proteomes" id="UP000036780"/>
    </source>
</evidence>
<dbReference type="GO" id="GO:0006355">
    <property type="term" value="P:regulation of DNA-templated transcription"/>
    <property type="evidence" value="ECO:0007669"/>
    <property type="project" value="InterPro"/>
</dbReference>
<comment type="similarity">
    <text evidence="1">Belongs to the SorC transcriptional regulatory family.</text>
</comment>
<dbReference type="Gene3D" id="1.10.10.10">
    <property type="entry name" value="Winged helix-like DNA-binding domain superfamily/Winged helix DNA-binding domain"/>
    <property type="match status" value="1"/>
</dbReference>
<organism evidence="7 8">
    <name type="scientific">Virgibacillus pantothenticus</name>
    <dbReference type="NCBI Taxonomy" id="1473"/>
    <lineage>
        <taxon>Bacteria</taxon>
        <taxon>Bacillati</taxon>
        <taxon>Bacillota</taxon>
        <taxon>Bacilli</taxon>
        <taxon>Bacillales</taxon>
        <taxon>Bacillaceae</taxon>
        <taxon>Virgibacillus</taxon>
    </lineage>
</organism>
<dbReference type="RefSeq" id="WP_050350548.1">
    <property type="nucleotide sequence ID" value="NZ_BOSN01000007.1"/>
</dbReference>
<sequence length="318" mass="35671">MNIKDHQVLRVAELYYKQEISQQEISKLLGVSRPTVSRMIQEAKRRGFVSININTPVELDYKLSDQLKNTFDIKDVLVVKTDDENSDVTLKRVGYVASRFLLSLLEPNDRIGISWGRTIKHVVDSITETDLSNVDVIQLVGSLGSGDPAIDGPELAYKMAERFKGTYKYINSPAVVSDEQVKNALLHQQQIQEVLQVAESCKIVIMGLGSLSEKNSSLHRTGYLEETKRKEYLEKGVVGHILAQMVDEKGEKVNLPNNYVVGVPLESLLNKKWSIGVVGHSFKNDITLAAIRGKYINSLVIDEFTAKKVLNDEGWQVK</sequence>
<evidence type="ECO:0008006" key="9">
    <source>
        <dbReference type="Google" id="ProtNLM"/>
    </source>
</evidence>
<dbReference type="GO" id="GO:0030246">
    <property type="term" value="F:carbohydrate binding"/>
    <property type="evidence" value="ECO:0007669"/>
    <property type="project" value="InterPro"/>
</dbReference>
<dbReference type="InterPro" id="IPR036390">
    <property type="entry name" value="WH_DNA-bd_sf"/>
</dbReference>
<evidence type="ECO:0000313" key="7">
    <source>
        <dbReference type="EMBL" id="KNE21134.1"/>
    </source>
</evidence>
<dbReference type="InterPro" id="IPR051054">
    <property type="entry name" value="SorC_transcr_regulators"/>
</dbReference>
<dbReference type="SUPFAM" id="SSF46785">
    <property type="entry name" value="Winged helix' DNA-binding domain"/>
    <property type="match status" value="1"/>
</dbReference>
<dbReference type="InterPro" id="IPR007324">
    <property type="entry name" value="Sugar-bd_dom_put"/>
</dbReference>
<dbReference type="PANTHER" id="PTHR34294:SF1">
    <property type="entry name" value="TRANSCRIPTIONAL REGULATOR LSRR"/>
    <property type="match status" value="1"/>
</dbReference>
<dbReference type="InterPro" id="IPR037171">
    <property type="entry name" value="NagB/RpiA_transferase-like"/>
</dbReference>
<dbReference type="InterPro" id="IPR012318">
    <property type="entry name" value="HTH_CRP"/>
</dbReference>
<dbReference type="PANTHER" id="PTHR34294">
    <property type="entry name" value="TRANSCRIPTIONAL REGULATOR-RELATED"/>
    <property type="match status" value="1"/>
</dbReference>
<evidence type="ECO:0000256" key="3">
    <source>
        <dbReference type="ARBA" id="ARBA00023125"/>
    </source>
</evidence>
<feature type="domain" description="Sugar-binding" evidence="5">
    <location>
        <begin position="57"/>
        <end position="311"/>
    </location>
</feature>
<name>A0A0L0QRB3_VIRPA</name>
<dbReference type="GO" id="GO:0003677">
    <property type="term" value="F:DNA binding"/>
    <property type="evidence" value="ECO:0007669"/>
    <property type="project" value="UniProtKB-KW"/>
</dbReference>
<evidence type="ECO:0000259" key="5">
    <source>
        <dbReference type="Pfam" id="PF04198"/>
    </source>
</evidence>
<dbReference type="InterPro" id="IPR036388">
    <property type="entry name" value="WH-like_DNA-bd_sf"/>
</dbReference>
<comment type="caution">
    <text evidence="7">The sequence shown here is derived from an EMBL/GenBank/DDBJ whole genome shotgun (WGS) entry which is preliminary data.</text>
</comment>
<evidence type="ECO:0000256" key="4">
    <source>
        <dbReference type="ARBA" id="ARBA00023163"/>
    </source>
</evidence>
<dbReference type="SUPFAM" id="SSF100950">
    <property type="entry name" value="NagB/RpiA/CoA transferase-like"/>
    <property type="match status" value="1"/>
</dbReference>
<dbReference type="AlphaFoldDB" id="A0A0L0QRB3"/>
<keyword evidence="8" id="KW-1185">Reference proteome</keyword>
<dbReference type="OrthoDB" id="58802at2"/>
<dbReference type="Gene3D" id="3.40.50.1360">
    <property type="match status" value="1"/>
</dbReference>
<reference evidence="8" key="1">
    <citation type="submission" date="2015-07" db="EMBL/GenBank/DDBJ databases">
        <title>Fjat-10053 dsm26.</title>
        <authorList>
            <person name="Liu B."/>
            <person name="Wang J."/>
            <person name="Zhu Y."/>
            <person name="Liu G."/>
            <person name="Chen Q."/>
            <person name="Chen Z."/>
            <person name="Lan J."/>
            <person name="Che J."/>
            <person name="Ge C."/>
            <person name="Shi H."/>
            <person name="Pan Z."/>
            <person name="Liu X."/>
        </authorList>
    </citation>
    <scope>NUCLEOTIDE SEQUENCE [LARGE SCALE GENOMIC DNA]</scope>
    <source>
        <strain evidence="8">DSM 26</strain>
    </source>
</reference>
<evidence type="ECO:0000256" key="1">
    <source>
        <dbReference type="ARBA" id="ARBA00010466"/>
    </source>
</evidence>